<sequence>MVENPKSRDGHDPWFFLVLPDCVLPRQLMVRIGGVPEVSDRVDEPTQGLFCAPRIGYQLRYDAARGVTTHLTGLGGDQLLCGSASWDHSLFRRKPLSAWRRARAVQSADGHSPVATLRALCDRRGYAAWSIGNIEDALAARSAGRLCGWGLTPRFPSWLSPAAEDMLRAAMLRAVRSAEPLGADRAEHSELCEIRDAARIVRGSAQLGARFGVSLQAPLLDDGVVEACLSVRREERVTPVEWKPLMKEAMRGLLPEEFLRRVTKSGGIGQVMRGFTAHRQDISTLCESSGLSESGWIDMAAFTAAVTREGLELPDTLLNEVVNLALFLGNRDQSGVFENPPHGTVKSFR</sequence>
<dbReference type="AlphaFoldDB" id="A0A6G9Z3V6"/>
<name>A0A6G9Z3V6_9NOCA</name>
<reference evidence="2 3" key="1">
    <citation type="journal article" date="2019" name="ACS Chem. Biol.">
        <title>Identification and Mobilization of a Cryptic Antibiotic Biosynthesis Gene Locus from a Human-Pathogenic Nocardia Isolate.</title>
        <authorList>
            <person name="Herisse M."/>
            <person name="Ishida K."/>
            <person name="Porter J.L."/>
            <person name="Howden B."/>
            <person name="Hertweck C."/>
            <person name="Stinear T.P."/>
            <person name="Pidot S.J."/>
        </authorList>
    </citation>
    <scope>NUCLEOTIDE SEQUENCE [LARGE SCALE GENOMIC DNA]</scope>
    <source>
        <strain evidence="2 3">AUSMDU00012715</strain>
    </source>
</reference>
<dbReference type="SUPFAM" id="SSF52402">
    <property type="entry name" value="Adenine nucleotide alpha hydrolases-like"/>
    <property type="match status" value="1"/>
</dbReference>
<accession>A0A6G9Z3V6</accession>
<dbReference type="InterPro" id="IPR014729">
    <property type="entry name" value="Rossmann-like_a/b/a_fold"/>
</dbReference>
<feature type="domain" description="Asparagine synthetase" evidence="1">
    <location>
        <begin position="36"/>
        <end position="308"/>
    </location>
</feature>
<gene>
    <name evidence="2" type="ORF">F6W96_19010</name>
</gene>
<dbReference type="Pfam" id="PF00733">
    <property type="entry name" value="Asn_synthase"/>
    <property type="match status" value="1"/>
</dbReference>
<organism evidence="2 3">
    <name type="scientific">Nocardia terpenica</name>
    <dbReference type="NCBI Taxonomy" id="455432"/>
    <lineage>
        <taxon>Bacteria</taxon>
        <taxon>Bacillati</taxon>
        <taxon>Actinomycetota</taxon>
        <taxon>Actinomycetes</taxon>
        <taxon>Mycobacteriales</taxon>
        <taxon>Nocardiaceae</taxon>
        <taxon>Nocardia</taxon>
    </lineage>
</organism>
<dbReference type="Gene3D" id="3.40.50.620">
    <property type="entry name" value="HUPs"/>
    <property type="match status" value="1"/>
</dbReference>
<dbReference type="Proteomes" id="UP000500953">
    <property type="component" value="Chromosome"/>
</dbReference>
<dbReference type="GO" id="GO:0004066">
    <property type="term" value="F:asparagine synthase (glutamine-hydrolyzing) activity"/>
    <property type="evidence" value="ECO:0007669"/>
    <property type="project" value="InterPro"/>
</dbReference>
<protein>
    <recommendedName>
        <fullName evidence="1">Asparagine synthetase domain-containing protein</fullName>
    </recommendedName>
</protein>
<evidence type="ECO:0000313" key="3">
    <source>
        <dbReference type="Proteomes" id="UP000500953"/>
    </source>
</evidence>
<proteinExistence type="predicted"/>
<dbReference type="EMBL" id="CP046173">
    <property type="protein sequence ID" value="QIS20071.1"/>
    <property type="molecule type" value="Genomic_DNA"/>
</dbReference>
<evidence type="ECO:0000313" key="2">
    <source>
        <dbReference type="EMBL" id="QIS20071.1"/>
    </source>
</evidence>
<dbReference type="InterPro" id="IPR001962">
    <property type="entry name" value="Asn_synthase"/>
</dbReference>
<dbReference type="GO" id="GO:0006529">
    <property type="term" value="P:asparagine biosynthetic process"/>
    <property type="evidence" value="ECO:0007669"/>
    <property type="project" value="InterPro"/>
</dbReference>
<evidence type="ECO:0000259" key="1">
    <source>
        <dbReference type="Pfam" id="PF00733"/>
    </source>
</evidence>